<gene>
    <name evidence="3" type="ORF">PCON_04576</name>
</gene>
<keyword evidence="1" id="KW-0175">Coiled coil</keyword>
<feature type="coiled-coil region" evidence="1">
    <location>
        <begin position="173"/>
        <end position="202"/>
    </location>
</feature>
<feature type="compositionally biased region" description="Low complexity" evidence="2">
    <location>
        <begin position="37"/>
        <end position="54"/>
    </location>
</feature>
<proteinExistence type="predicted"/>
<evidence type="ECO:0000256" key="1">
    <source>
        <dbReference type="SAM" id="Coils"/>
    </source>
</evidence>
<feature type="compositionally biased region" description="Polar residues" evidence="2">
    <location>
        <begin position="1"/>
        <end position="35"/>
    </location>
</feature>
<accession>U4LSF8</accession>
<sequence>MATQNPNSTANGSNTTSIPGPSSSNTAVNGTNTISVPAPSSSSNTAGNGTNTTSVPAPPTSSNSTVTNALYPASQHWAVPAPPGQVNLLLEDYETQEEFERAMLLDRMRKNARQTIAYAPFITECEWASKKWAHWFTEAYDTIDPRMTDEAMQLRLQWLYGVRTCNKGKGCNCAGIQEELRREERMSKEERARRRLQKQQEEFDEWNEWAAAEGLL</sequence>
<feature type="region of interest" description="Disordered" evidence="2">
    <location>
        <begin position="1"/>
        <end position="67"/>
    </location>
</feature>
<dbReference type="AlphaFoldDB" id="U4LSF8"/>
<reference evidence="3 4" key="1">
    <citation type="journal article" date="2013" name="PLoS Genet.">
        <title>The genome and development-dependent transcriptomes of Pyronema confluens: a window into fungal evolution.</title>
        <authorList>
            <person name="Traeger S."/>
            <person name="Altegoer F."/>
            <person name="Freitag M."/>
            <person name="Gabaldon T."/>
            <person name="Kempken F."/>
            <person name="Kumar A."/>
            <person name="Marcet-Houben M."/>
            <person name="Poggeler S."/>
            <person name="Stajich J.E."/>
            <person name="Nowrousian M."/>
        </authorList>
    </citation>
    <scope>NUCLEOTIDE SEQUENCE [LARGE SCALE GENOMIC DNA]</scope>
    <source>
        <strain evidence="4">CBS 100304</strain>
        <tissue evidence="3">Vegetative mycelium</tissue>
    </source>
</reference>
<evidence type="ECO:0000256" key="2">
    <source>
        <dbReference type="SAM" id="MobiDB-lite"/>
    </source>
</evidence>
<evidence type="ECO:0000313" key="4">
    <source>
        <dbReference type="Proteomes" id="UP000018144"/>
    </source>
</evidence>
<evidence type="ECO:0000313" key="3">
    <source>
        <dbReference type="EMBL" id="CCX34900.1"/>
    </source>
</evidence>
<dbReference type="Proteomes" id="UP000018144">
    <property type="component" value="Unassembled WGS sequence"/>
</dbReference>
<dbReference type="OrthoDB" id="10413143at2759"/>
<organism evidence="3 4">
    <name type="scientific">Pyronema omphalodes (strain CBS 100304)</name>
    <name type="common">Pyronema confluens</name>
    <dbReference type="NCBI Taxonomy" id="1076935"/>
    <lineage>
        <taxon>Eukaryota</taxon>
        <taxon>Fungi</taxon>
        <taxon>Dikarya</taxon>
        <taxon>Ascomycota</taxon>
        <taxon>Pezizomycotina</taxon>
        <taxon>Pezizomycetes</taxon>
        <taxon>Pezizales</taxon>
        <taxon>Pyronemataceae</taxon>
        <taxon>Pyronema</taxon>
    </lineage>
</organism>
<keyword evidence="4" id="KW-1185">Reference proteome</keyword>
<dbReference type="EMBL" id="HF936663">
    <property type="protein sequence ID" value="CCX34900.1"/>
    <property type="molecule type" value="Genomic_DNA"/>
</dbReference>
<name>U4LSF8_PYROM</name>
<protein>
    <submittedName>
        <fullName evidence="3">Uncharacterized protein</fullName>
    </submittedName>
</protein>